<organism evidence="2 3">
    <name type="scientific">Senna tora</name>
    <dbReference type="NCBI Taxonomy" id="362788"/>
    <lineage>
        <taxon>Eukaryota</taxon>
        <taxon>Viridiplantae</taxon>
        <taxon>Streptophyta</taxon>
        <taxon>Embryophyta</taxon>
        <taxon>Tracheophyta</taxon>
        <taxon>Spermatophyta</taxon>
        <taxon>Magnoliopsida</taxon>
        <taxon>eudicotyledons</taxon>
        <taxon>Gunneridae</taxon>
        <taxon>Pentapetalae</taxon>
        <taxon>rosids</taxon>
        <taxon>fabids</taxon>
        <taxon>Fabales</taxon>
        <taxon>Fabaceae</taxon>
        <taxon>Caesalpinioideae</taxon>
        <taxon>Cassia clade</taxon>
        <taxon>Senna</taxon>
    </lineage>
</organism>
<dbReference type="InterPro" id="IPR012337">
    <property type="entry name" value="RNaseH-like_sf"/>
</dbReference>
<proteinExistence type="predicted"/>
<evidence type="ECO:0000313" key="3">
    <source>
        <dbReference type="Proteomes" id="UP000634136"/>
    </source>
</evidence>
<dbReference type="CDD" id="cd06222">
    <property type="entry name" value="RNase_H_like"/>
    <property type="match status" value="1"/>
</dbReference>
<dbReference type="GO" id="GO:0003676">
    <property type="term" value="F:nucleic acid binding"/>
    <property type="evidence" value="ECO:0007669"/>
    <property type="project" value="InterPro"/>
</dbReference>
<dbReference type="PANTHER" id="PTHR47074">
    <property type="entry name" value="BNAC02G40300D PROTEIN"/>
    <property type="match status" value="1"/>
</dbReference>
<dbReference type="OrthoDB" id="1436788at2759"/>
<dbReference type="InterPro" id="IPR052929">
    <property type="entry name" value="RNase_H-like_EbsB-rel"/>
</dbReference>
<gene>
    <name evidence="2" type="ORF">G2W53_010477</name>
</gene>
<dbReference type="EMBL" id="JAAIUW010000004">
    <property type="protein sequence ID" value="KAF7835618.1"/>
    <property type="molecule type" value="Genomic_DNA"/>
</dbReference>
<feature type="domain" description="RNase H type-1" evidence="1">
    <location>
        <begin position="32"/>
        <end position="108"/>
    </location>
</feature>
<dbReference type="InterPro" id="IPR044730">
    <property type="entry name" value="RNase_H-like_dom_plant"/>
</dbReference>
<dbReference type="InterPro" id="IPR002156">
    <property type="entry name" value="RNaseH_domain"/>
</dbReference>
<evidence type="ECO:0000313" key="2">
    <source>
        <dbReference type="EMBL" id="KAF7835618.1"/>
    </source>
</evidence>
<comment type="caution">
    <text evidence="2">The sequence shown here is derived from an EMBL/GenBank/DDBJ whole genome shotgun (WGS) entry which is preliminary data.</text>
</comment>
<dbReference type="Proteomes" id="UP000634136">
    <property type="component" value="Unassembled WGS sequence"/>
</dbReference>
<keyword evidence="3" id="KW-1185">Reference proteome</keyword>
<accession>A0A834X139</accession>
<dbReference type="SUPFAM" id="SSF53098">
    <property type="entry name" value="Ribonuclease H-like"/>
    <property type="match status" value="1"/>
</dbReference>
<dbReference type="PANTHER" id="PTHR47074:SF11">
    <property type="entry name" value="REVERSE TRANSCRIPTASE-LIKE PROTEIN"/>
    <property type="match status" value="1"/>
</dbReference>
<sequence>MDASAPASPVAAPLVPPLVGWRPPAEGWVKGNVDGSFFGDEGSAGLGVIFRDHQGSVIDGCCAVSSASSSFMVEAFAVRRALLMASDLQIDKLVIESDCQVLVSSVDGSGAVPADWLAKAAVRGGVPLRLGVCTPTPWLLFWLLM</sequence>
<dbReference type="GO" id="GO:0004523">
    <property type="term" value="F:RNA-DNA hybrid ribonuclease activity"/>
    <property type="evidence" value="ECO:0007669"/>
    <property type="project" value="InterPro"/>
</dbReference>
<reference evidence="2" key="1">
    <citation type="submission" date="2020-09" db="EMBL/GenBank/DDBJ databases">
        <title>Genome-Enabled Discovery of Anthraquinone Biosynthesis in Senna tora.</title>
        <authorList>
            <person name="Kang S.-H."/>
            <person name="Pandey R.P."/>
            <person name="Lee C.-M."/>
            <person name="Sim J.-S."/>
            <person name="Jeong J.-T."/>
            <person name="Choi B.-S."/>
            <person name="Jung M."/>
            <person name="Ginzburg D."/>
            <person name="Zhao K."/>
            <person name="Won S.Y."/>
            <person name="Oh T.-J."/>
            <person name="Yu Y."/>
            <person name="Kim N.-H."/>
            <person name="Lee O.R."/>
            <person name="Lee T.-H."/>
            <person name="Bashyal P."/>
            <person name="Kim T.-S."/>
            <person name="Lee W.-H."/>
            <person name="Kawkins C."/>
            <person name="Kim C.-K."/>
            <person name="Kim J.S."/>
            <person name="Ahn B.O."/>
            <person name="Rhee S.Y."/>
            <person name="Sohng J.K."/>
        </authorList>
    </citation>
    <scope>NUCLEOTIDE SEQUENCE</scope>
    <source>
        <tissue evidence="2">Leaf</tissue>
    </source>
</reference>
<protein>
    <recommendedName>
        <fullName evidence="1">RNase H type-1 domain-containing protein</fullName>
    </recommendedName>
</protein>
<dbReference type="InterPro" id="IPR036397">
    <property type="entry name" value="RNaseH_sf"/>
</dbReference>
<dbReference type="Gene3D" id="3.30.420.10">
    <property type="entry name" value="Ribonuclease H-like superfamily/Ribonuclease H"/>
    <property type="match status" value="1"/>
</dbReference>
<dbReference type="Pfam" id="PF13456">
    <property type="entry name" value="RVT_3"/>
    <property type="match status" value="1"/>
</dbReference>
<dbReference type="AlphaFoldDB" id="A0A834X139"/>
<name>A0A834X139_9FABA</name>
<evidence type="ECO:0000259" key="1">
    <source>
        <dbReference type="Pfam" id="PF13456"/>
    </source>
</evidence>